<dbReference type="PANTHER" id="PTHR35076">
    <property type="entry name" value="TUBULIN EPSILON AND DELTA COMPLEX PROTEIN 1"/>
    <property type="match status" value="1"/>
</dbReference>
<dbReference type="GeneTree" id="ENSGT00910000145250"/>
<dbReference type="PANTHER" id="PTHR35076:SF1">
    <property type="entry name" value="TUBULIN EPSILON AND DELTA COMPLEX PROTEIN 1"/>
    <property type="match status" value="1"/>
</dbReference>
<accession>A0A096LV04</accession>
<dbReference type="InterPro" id="IPR043535">
    <property type="entry name" value="TEDC1"/>
</dbReference>
<organism evidence="2 3">
    <name type="scientific">Poecilia formosa</name>
    <name type="common">Amazon molly</name>
    <name type="synonym">Limia formosa</name>
    <dbReference type="NCBI Taxonomy" id="48698"/>
    <lineage>
        <taxon>Eukaryota</taxon>
        <taxon>Metazoa</taxon>
        <taxon>Chordata</taxon>
        <taxon>Craniata</taxon>
        <taxon>Vertebrata</taxon>
        <taxon>Euteleostomi</taxon>
        <taxon>Actinopterygii</taxon>
        <taxon>Neopterygii</taxon>
        <taxon>Teleostei</taxon>
        <taxon>Neoteleostei</taxon>
        <taxon>Acanthomorphata</taxon>
        <taxon>Ovalentaria</taxon>
        <taxon>Atherinomorphae</taxon>
        <taxon>Cyprinodontiformes</taxon>
        <taxon>Poeciliidae</taxon>
        <taxon>Poeciliinae</taxon>
        <taxon>Poecilia</taxon>
    </lineage>
</organism>
<evidence type="ECO:0000259" key="1">
    <source>
        <dbReference type="Pfam" id="PF14970"/>
    </source>
</evidence>
<sequence length="294" mass="31983">MQRSKAAGSVEVRRVIGALCRLLAGLGVGPVPTPDAFRRAKFGGVPEVSSTRFCLCFRSVRLVPANNIADPVYPETRAKTVQSSRTTEPAAVLLNGFSLHDRQLLLALGWLLAQGVLEKLLAGQVAKLDRTLLATGPATTRTRALEPAGLDSVLLRTLQWLMGRLRHQGRTLLSTVGGRTRALHDVLSTSQLCSAAPPAGQSFAALTEVCVKDSVCIQQLCDVLEAYLSWRRVEDVFWAWMDSVVDRRHTGPHATMSSRELGMCHHGNQGLAQLEQLLMRLPIAQVHSVKVSTP</sequence>
<dbReference type="EMBL" id="AYCK01016683">
    <property type="status" value="NOT_ANNOTATED_CDS"/>
    <property type="molecule type" value="Genomic_DNA"/>
</dbReference>
<dbReference type="EMBL" id="AYCK01016682">
    <property type="status" value="NOT_ANNOTATED_CDS"/>
    <property type="molecule type" value="Genomic_DNA"/>
</dbReference>
<dbReference type="Ensembl" id="ENSPFOT00000028381.1">
    <property type="protein sequence ID" value="ENSPFOP00000022995.1"/>
    <property type="gene ID" value="ENSPFOG00000021815.1"/>
</dbReference>
<dbReference type="Proteomes" id="UP000028760">
    <property type="component" value="Unassembled WGS sequence"/>
</dbReference>
<protein>
    <recommendedName>
        <fullName evidence="1">Tubulin epsilon and delta complex protein 1 domain-containing protein</fullName>
    </recommendedName>
</protein>
<dbReference type="Pfam" id="PF14970">
    <property type="entry name" value="TEDC1"/>
    <property type="match status" value="1"/>
</dbReference>
<dbReference type="InterPro" id="IPR027996">
    <property type="entry name" value="TEDC1_dom"/>
</dbReference>
<reference evidence="2" key="2">
    <citation type="submission" date="2025-08" db="UniProtKB">
        <authorList>
            <consortium name="Ensembl"/>
        </authorList>
    </citation>
    <scope>IDENTIFICATION</scope>
</reference>
<evidence type="ECO:0000313" key="2">
    <source>
        <dbReference type="Ensembl" id="ENSPFOP00000022995.1"/>
    </source>
</evidence>
<dbReference type="OMA" id="ENIFWTW"/>
<reference evidence="2" key="3">
    <citation type="submission" date="2025-09" db="UniProtKB">
        <authorList>
            <consortium name="Ensembl"/>
        </authorList>
    </citation>
    <scope>IDENTIFICATION</scope>
</reference>
<evidence type="ECO:0000313" key="3">
    <source>
        <dbReference type="Proteomes" id="UP000028760"/>
    </source>
</evidence>
<proteinExistence type="predicted"/>
<name>A0A096LV04_POEFO</name>
<dbReference type="AlphaFoldDB" id="A0A096LV04"/>
<keyword evidence="3" id="KW-1185">Reference proteome</keyword>
<dbReference type="eggNOG" id="ENOG502S1R7">
    <property type="taxonomic scope" value="Eukaryota"/>
</dbReference>
<reference evidence="3" key="1">
    <citation type="submission" date="2013-10" db="EMBL/GenBank/DDBJ databases">
        <authorList>
            <person name="Schartl M."/>
            <person name="Warren W."/>
        </authorList>
    </citation>
    <scope>NUCLEOTIDE SEQUENCE [LARGE SCALE GENOMIC DNA]</scope>
    <source>
        <strain evidence="3">female</strain>
    </source>
</reference>
<feature type="domain" description="Tubulin epsilon and delta complex protein 1" evidence="1">
    <location>
        <begin position="95"/>
        <end position="246"/>
    </location>
</feature>